<dbReference type="InterPro" id="IPR014027">
    <property type="entry name" value="UDP-Glc/GDP-Man_DH_C"/>
</dbReference>
<dbReference type="EMBL" id="CAFBMS010000069">
    <property type="protein sequence ID" value="CAB4923681.1"/>
    <property type="molecule type" value="Genomic_DNA"/>
</dbReference>
<dbReference type="GO" id="GO:0016628">
    <property type="term" value="F:oxidoreductase activity, acting on the CH-CH group of donors, NAD or NADP as acceptor"/>
    <property type="evidence" value="ECO:0007669"/>
    <property type="project" value="InterPro"/>
</dbReference>
<accession>A0A6J7HYY4</accession>
<evidence type="ECO:0000256" key="2">
    <source>
        <dbReference type="ARBA" id="ARBA00023027"/>
    </source>
</evidence>
<dbReference type="GO" id="GO:0000271">
    <property type="term" value="P:polysaccharide biosynthetic process"/>
    <property type="evidence" value="ECO:0007669"/>
    <property type="project" value="InterPro"/>
</dbReference>
<dbReference type="SMART" id="SM00984">
    <property type="entry name" value="UDPG_MGDP_dh_C"/>
    <property type="match status" value="1"/>
</dbReference>
<gene>
    <name evidence="4" type="ORF">UFOPK3614_01003</name>
</gene>
<name>A0A6J7HYY4_9ZZZZ</name>
<dbReference type="Pfam" id="PF00984">
    <property type="entry name" value="UDPG_MGDP_dh"/>
    <property type="match status" value="1"/>
</dbReference>
<organism evidence="4">
    <name type="scientific">freshwater metagenome</name>
    <dbReference type="NCBI Taxonomy" id="449393"/>
    <lineage>
        <taxon>unclassified sequences</taxon>
        <taxon>metagenomes</taxon>
        <taxon>ecological metagenomes</taxon>
    </lineage>
</organism>
<dbReference type="Pfam" id="PF03720">
    <property type="entry name" value="UDPG_MGDP_dh_C"/>
    <property type="match status" value="1"/>
</dbReference>
<dbReference type="PIRSF" id="PIRSF500136">
    <property type="entry name" value="UDP_ManNAc_DH"/>
    <property type="match status" value="1"/>
</dbReference>
<dbReference type="InterPro" id="IPR001732">
    <property type="entry name" value="UDP-Glc/GDP-Man_DH_N"/>
</dbReference>
<dbReference type="InterPro" id="IPR036220">
    <property type="entry name" value="UDP-Glc/GDP-Man_DH_C_sf"/>
</dbReference>
<dbReference type="SUPFAM" id="SSF48179">
    <property type="entry name" value="6-phosphogluconate dehydrogenase C-terminal domain-like"/>
    <property type="match status" value="1"/>
</dbReference>
<dbReference type="SUPFAM" id="SSF51735">
    <property type="entry name" value="NAD(P)-binding Rossmann-fold domains"/>
    <property type="match status" value="1"/>
</dbReference>
<dbReference type="InterPro" id="IPR008927">
    <property type="entry name" value="6-PGluconate_DH-like_C_sf"/>
</dbReference>
<dbReference type="NCBIfam" id="TIGR03026">
    <property type="entry name" value="NDP-sugDHase"/>
    <property type="match status" value="1"/>
</dbReference>
<evidence type="ECO:0000313" key="4">
    <source>
        <dbReference type="EMBL" id="CAB4923681.1"/>
    </source>
</evidence>
<dbReference type="GO" id="GO:0051287">
    <property type="term" value="F:NAD binding"/>
    <property type="evidence" value="ECO:0007669"/>
    <property type="project" value="InterPro"/>
</dbReference>
<dbReference type="InterPro" id="IPR014026">
    <property type="entry name" value="UDP-Glc/GDP-Man_DH_dimer"/>
</dbReference>
<feature type="domain" description="UDP-glucose/GDP-mannose dehydrogenase C-terminal" evidence="3">
    <location>
        <begin position="299"/>
        <end position="385"/>
    </location>
</feature>
<dbReference type="GO" id="GO:0016616">
    <property type="term" value="F:oxidoreductase activity, acting on the CH-OH group of donors, NAD or NADP as acceptor"/>
    <property type="evidence" value="ECO:0007669"/>
    <property type="project" value="InterPro"/>
</dbReference>
<dbReference type="InterPro" id="IPR017476">
    <property type="entry name" value="UDP-Glc/GDP-Man"/>
</dbReference>
<protein>
    <submittedName>
        <fullName evidence="4">Unannotated protein</fullName>
    </submittedName>
</protein>
<dbReference type="InterPro" id="IPR028359">
    <property type="entry name" value="UDP_ManNAc/GlcNAc_DH"/>
</dbReference>
<dbReference type="Pfam" id="PF03721">
    <property type="entry name" value="UDPG_MGDP_dh_N"/>
    <property type="match status" value="1"/>
</dbReference>
<dbReference type="SUPFAM" id="SSF52413">
    <property type="entry name" value="UDP-glucose/GDP-mannose dehydrogenase C-terminal domain"/>
    <property type="match status" value="1"/>
</dbReference>
<keyword evidence="2" id="KW-0520">NAD</keyword>
<sequence length="389" mass="40968">MLGVTLAFMKVAIIGQGYVGRSIAEAVVGAGHSAVGFDVNPDVISTLNISGDFNATTDAALIGDSEVIVIAVPTPLDGARKPDLSAVHAACKTIIENVKKPVLVINESTSYPGTLRNEIAAVIEKASGLGHLYASSPERVDPGNEKWIQKNTPRLLAGLTPEATDLARKFYSSFCDEIIEVSTPEVAEAAKLFENTFRQVNIALVNEFAQISDGLDIPTREVLDAAATKPFGFMSFQPGPGVGGHCIPVDPSYLAYVAENVGVPAEFIKRANEVNLGMPAYVVSRVAKDVGSLKGKKVVVVGVSYKANVSDTREAPASLVITELRNQGAEVSWHDPVVGTWNGQSSSELKGFDVAIVVTKHDAVAESEIKASAAYVFDCTGTIKGVAGL</sequence>
<dbReference type="PANTHER" id="PTHR43491">
    <property type="entry name" value="UDP-N-ACETYL-D-MANNOSAMINE DEHYDROGENASE"/>
    <property type="match status" value="1"/>
</dbReference>
<dbReference type="AlphaFoldDB" id="A0A6J7HYY4"/>
<dbReference type="InterPro" id="IPR036291">
    <property type="entry name" value="NAD(P)-bd_dom_sf"/>
</dbReference>
<evidence type="ECO:0000256" key="1">
    <source>
        <dbReference type="ARBA" id="ARBA00023002"/>
    </source>
</evidence>
<dbReference type="PANTHER" id="PTHR43491:SF1">
    <property type="entry name" value="UDP-N-ACETYL-D-MANNOSAMINE DEHYDROGENASE"/>
    <property type="match status" value="1"/>
</dbReference>
<keyword evidence="1" id="KW-0560">Oxidoreductase</keyword>
<dbReference type="Gene3D" id="3.40.50.720">
    <property type="entry name" value="NAD(P)-binding Rossmann-like Domain"/>
    <property type="match status" value="2"/>
</dbReference>
<evidence type="ECO:0000259" key="3">
    <source>
        <dbReference type="SMART" id="SM00984"/>
    </source>
</evidence>
<reference evidence="4" key="1">
    <citation type="submission" date="2020-05" db="EMBL/GenBank/DDBJ databases">
        <authorList>
            <person name="Chiriac C."/>
            <person name="Salcher M."/>
            <person name="Ghai R."/>
            <person name="Kavagutti S V."/>
        </authorList>
    </citation>
    <scope>NUCLEOTIDE SEQUENCE</scope>
</reference>
<proteinExistence type="predicted"/>
<dbReference type="PIRSF" id="PIRSF000124">
    <property type="entry name" value="UDPglc_GDPman_dh"/>
    <property type="match status" value="1"/>
</dbReference>